<dbReference type="PRINTS" id="PR00463">
    <property type="entry name" value="EP450I"/>
</dbReference>
<dbReference type="GO" id="GO:0006700">
    <property type="term" value="P:C21-steroid hormone biosynthetic process"/>
    <property type="evidence" value="ECO:0007669"/>
    <property type="project" value="TreeGrafter"/>
</dbReference>
<dbReference type="Proteomes" id="UP000465112">
    <property type="component" value="Chromosome 4"/>
</dbReference>
<dbReference type="SUPFAM" id="SSF49879">
    <property type="entry name" value="SMAD/FHA domain"/>
    <property type="match status" value="1"/>
</dbReference>
<dbReference type="GO" id="GO:0020037">
    <property type="term" value="F:heme binding"/>
    <property type="evidence" value="ECO:0007669"/>
    <property type="project" value="InterPro"/>
</dbReference>
<keyword evidence="28" id="KW-0539">Nucleus</keyword>
<dbReference type="GO" id="GO:0005743">
    <property type="term" value="C:mitochondrial inner membrane"/>
    <property type="evidence" value="ECO:0007669"/>
    <property type="project" value="TreeGrafter"/>
</dbReference>
<evidence type="ECO:0000256" key="17">
    <source>
        <dbReference type="ARBA" id="ARBA00022990"/>
    </source>
</evidence>
<evidence type="ECO:0000256" key="27">
    <source>
        <dbReference type="ARBA" id="ARBA00023228"/>
    </source>
</evidence>
<dbReference type="InterPro" id="IPR008984">
    <property type="entry name" value="SMAD_FHA_dom_sf"/>
</dbReference>
<dbReference type="AlphaFoldDB" id="A0A6A5FLN6"/>
<dbReference type="PRINTS" id="PR00385">
    <property type="entry name" value="P450"/>
</dbReference>
<dbReference type="InterPro" id="IPR000253">
    <property type="entry name" value="FHA_dom"/>
</dbReference>
<evidence type="ECO:0000256" key="23">
    <source>
        <dbReference type="ARBA" id="ARBA00023163"/>
    </source>
</evidence>
<keyword evidence="17" id="KW-0007">Acetylation</keyword>
<dbReference type="GO" id="GO:0005730">
    <property type="term" value="C:nucleolus"/>
    <property type="evidence" value="ECO:0007669"/>
    <property type="project" value="UniProtKB-SubCell"/>
</dbReference>
<keyword evidence="15" id="KW-0832">Ubl conjugation</keyword>
<evidence type="ECO:0000256" key="19">
    <source>
        <dbReference type="ARBA" id="ARBA00023004"/>
    </source>
</evidence>
<evidence type="ECO:0000256" key="2">
    <source>
        <dbReference type="ARBA" id="ARBA00004371"/>
    </source>
</evidence>
<feature type="region of interest" description="Disordered" evidence="33">
    <location>
        <begin position="503"/>
        <end position="555"/>
    </location>
</feature>
<dbReference type="GO" id="GO:0034451">
    <property type="term" value="C:centriolar satellite"/>
    <property type="evidence" value="ECO:0007669"/>
    <property type="project" value="UniProtKB-SubCell"/>
</dbReference>
<evidence type="ECO:0000256" key="15">
    <source>
        <dbReference type="ARBA" id="ARBA00022843"/>
    </source>
</evidence>
<dbReference type="EMBL" id="VHII01000004">
    <property type="protein sequence ID" value="KAF1391513.1"/>
    <property type="molecule type" value="Genomic_DNA"/>
</dbReference>
<dbReference type="Gene3D" id="1.10.630.10">
    <property type="entry name" value="Cytochrome P450"/>
    <property type="match status" value="1"/>
</dbReference>
<dbReference type="GO" id="GO:0042359">
    <property type="term" value="P:vitamin D metabolic process"/>
    <property type="evidence" value="ECO:0007669"/>
    <property type="project" value="UniProtKB-ARBA"/>
</dbReference>
<evidence type="ECO:0000256" key="5">
    <source>
        <dbReference type="ARBA" id="ARBA00004629"/>
    </source>
</evidence>
<dbReference type="GO" id="GO:0005764">
    <property type="term" value="C:lysosome"/>
    <property type="evidence" value="ECO:0007669"/>
    <property type="project" value="UniProtKB-SubCell"/>
</dbReference>
<dbReference type="GO" id="GO:0006704">
    <property type="term" value="P:glucocorticoid biosynthetic process"/>
    <property type="evidence" value="ECO:0007669"/>
    <property type="project" value="TreeGrafter"/>
</dbReference>
<organism evidence="35 36">
    <name type="scientific">Perca fluviatilis</name>
    <name type="common">European perch</name>
    <dbReference type="NCBI Taxonomy" id="8168"/>
    <lineage>
        <taxon>Eukaryota</taxon>
        <taxon>Metazoa</taxon>
        <taxon>Chordata</taxon>
        <taxon>Craniata</taxon>
        <taxon>Vertebrata</taxon>
        <taxon>Euteleostomi</taxon>
        <taxon>Actinopterygii</taxon>
        <taxon>Neopterygii</taxon>
        <taxon>Teleostei</taxon>
        <taxon>Neoteleostei</taxon>
        <taxon>Acanthomorphata</taxon>
        <taxon>Eupercaria</taxon>
        <taxon>Perciformes</taxon>
        <taxon>Percoidei</taxon>
        <taxon>Percidae</taxon>
        <taxon>Percinae</taxon>
        <taxon>Perca</taxon>
    </lineage>
</organism>
<keyword evidence="27" id="KW-0458">Lysosome</keyword>
<protein>
    <recommendedName>
        <fullName evidence="30">Microspherule protein 1</fullName>
    </recommendedName>
    <alternativeName>
        <fullName evidence="31">58 kDa microspherule protein</fullName>
    </alternativeName>
</protein>
<feature type="compositionally biased region" description="Basic residues" evidence="33">
    <location>
        <begin position="545"/>
        <end position="555"/>
    </location>
</feature>
<dbReference type="PANTHER" id="PTHR24279">
    <property type="entry name" value="CYTOCHROME P450"/>
    <property type="match status" value="1"/>
</dbReference>
<dbReference type="InterPro" id="IPR001128">
    <property type="entry name" value="Cyt_P450"/>
</dbReference>
<dbReference type="GO" id="GO:0008203">
    <property type="term" value="P:cholesterol metabolic process"/>
    <property type="evidence" value="ECO:0007669"/>
    <property type="project" value="TreeGrafter"/>
</dbReference>
<evidence type="ECO:0000256" key="16">
    <source>
        <dbReference type="ARBA" id="ARBA00022853"/>
    </source>
</evidence>
<keyword evidence="26" id="KW-0206">Cytoskeleton</keyword>
<evidence type="ECO:0000259" key="34">
    <source>
        <dbReference type="PROSITE" id="PS50006"/>
    </source>
</evidence>
<evidence type="ECO:0000256" key="7">
    <source>
        <dbReference type="ARBA" id="ARBA00010617"/>
    </source>
</evidence>
<evidence type="ECO:0000256" key="1">
    <source>
        <dbReference type="ARBA" id="ARBA00001971"/>
    </source>
</evidence>
<evidence type="ECO:0000256" key="32">
    <source>
        <dbReference type="PIRSR" id="PIRSR602401-1"/>
    </source>
</evidence>
<keyword evidence="23" id="KW-0804">Transcription</keyword>
<dbReference type="GO" id="GO:0000922">
    <property type="term" value="C:spindle pole"/>
    <property type="evidence" value="ECO:0007669"/>
    <property type="project" value="UniProtKB-SubCell"/>
</dbReference>
<comment type="similarity">
    <text evidence="7">Belongs to the cytochrome P450 family.</text>
</comment>
<keyword evidence="20" id="KW-0805">Transcription regulation</keyword>
<dbReference type="PROSITE" id="PS00086">
    <property type="entry name" value="CYTOCHROME_P450"/>
    <property type="match status" value="1"/>
</dbReference>
<dbReference type="GO" id="GO:0071375">
    <property type="term" value="P:cellular response to peptide hormone stimulus"/>
    <property type="evidence" value="ECO:0007669"/>
    <property type="project" value="TreeGrafter"/>
</dbReference>
<keyword evidence="19 32" id="KW-0408">Iron</keyword>
<dbReference type="GO" id="GO:0006325">
    <property type="term" value="P:chromatin organization"/>
    <property type="evidence" value="ECO:0007669"/>
    <property type="project" value="UniProtKB-KW"/>
</dbReference>
<dbReference type="Pfam" id="PF00498">
    <property type="entry name" value="FHA"/>
    <property type="match status" value="1"/>
</dbReference>
<dbReference type="GO" id="GO:0034650">
    <property type="term" value="P:cortisol metabolic process"/>
    <property type="evidence" value="ECO:0007669"/>
    <property type="project" value="TreeGrafter"/>
</dbReference>
<dbReference type="InterPro" id="IPR025999">
    <property type="entry name" value="MCRS_N"/>
</dbReference>
<dbReference type="InterPro" id="IPR002401">
    <property type="entry name" value="Cyt_P450_E_grp-I"/>
</dbReference>
<keyword evidence="25" id="KW-0234">DNA repair</keyword>
<keyword evidence="36" id="KW-1185">Reference proteome</keyword>
<dbReference type="InterPro" id="IPR036396">
    <property type="entry name" value="Cyt_P450_sf"/>
</dbReference>
<evidence type="ECO:0000256" key="20">
    <source>
        <dbReference type="ARBA" id="ARBA00023015"/>
    </source>
</evidence>
<evidence type="ECO:0000256" key="22">
    <source>
        <dbReference type="ARBA" id="ARBA00023054"/>
    </source>
</evidence>
<evidence type="ECO:0000256" key="12">
    <source>
        <dbReference type="ARBA" id="ARBA00022723"/>
    </source>
</evidence>
<keyword evidence="13" id="KW-0227">DNA damage</keyword>
<keyword evidence="12 32" id="KW-0479">Metal-binding</keyword>
<dbReference type="CDD" id="cd22687">
    <property type="entry name" value="FHA_MCRS1"/>
    <property type="match status" value="1"/>
</dbReference>
<dbReference type="FunFam" id="1.10.630.10:FF:000006">
    <property type="entry name" value="Cytochrome P450 302a1, mitochondrial"/>
    <property type="match status" value="1"/>
</dbReference>
<evidence type="ECO:0000256" key="24">
    <source>
        <dbReference type="ARBA" id="ARBA00023172"/>
    </source>
</evidence>
<dbReference type="CDD" id="cd20648">
    <property type="entry name" value="CYP27B1"/>
    <property type="match status" value="1"/>
</dbReference>
<dbReference type="PANTHER" id="PTHR24279:SF121">
    <property type="entry name" value="CYTOCHROME P450 FAMILY 27 SUBFAMILY B MEMBER 1"/>
    <property type="match status" value="1"/>
</dbReference>
<dbReference type="Gene3D" id="2.60.200.20">
    <property type="match status" value="1"/>
</dbReference>
<dbReference type="GO" id="GO:0016705">
    <property type="term" value="F:oxidoreductase activity, acting on paired donors, with incorporation or reduction of molecular oxygen"/>
    <property type="evidence" value="ECO:0007669"/>
    <property type="project" value="InterPro"/>
</dbReference>
<accession>A0A6A5FLN6</accession>
<evidence type="ECO:0000256" key="14">
    <source>
        <dbReference type="ARBA" id="ARBA00022838"/>
    </source>
</evidence>
<evidence type="ECO:0000256" key="13">
    <source>
        <dbReference type="ARBA" id="ARBA00022763"/>
    </source>
</evidence>
<dbReference type="FunFam" id="2.60.200.20:FF:000007">
    <property type="entry name" value="microspherule protein 1 isoform X1"/>
    <property type="match status" value="1"/>
</dbReference>
<keyword evidence="24" id="KW-0233">DNA recombination</keyword>
<dbReference type="GO" id="GO:0005506">
    <property type="term" value="F:iron ion binding"/>
    <property type="evidence" value="ECO:0007669"/>
    <property type="project" value="InterPro"/>
</dbReference>
<feature type="compositionally biased region" description="Low complexity" evidence="33">
    <location>
        <begin position="503"/>
        <end position="517"/>
    </location>
</feature>
<keyword evidence="14" id="KW-0995">Kinetochore</keyword>
<evidence type="ECO:0000256" key="11">
    <source>
        <dbReference type="ARBA" id="ARBA00022617"/>
    </source>
</evidence>
<feature type="binding site" description="axial binding residue" evidence="32">
    <location>
        <position position="453"/>
    </location>
    <ligand>
        <name>heme</name>
        <dbReference type="ChEBI" id="CHEBI:30413"/>
    </ligand>
    <ligandPart>
        <name>Fe</name>
        <dbReference type="ChEBI" id="CHEBI:18248"/>
    </ligandPart>
</feature>
<reference evidence="35 36" key="1">
    <citation type="submission" date="2019-06" db="EMBL/GenBank/DDBJ databases">
        <title>A chromosome-scale genome assembly of the European perch, Perca fluviatilis.</title>
        <authorList>
            <person name="Roques C."/>
            <person name="Zahm M."/>
            <person name="Cabau C."/>
            <person name="Klopp C."/>
            <person name="Bouchez O."/>
            <person name="Donnadieu C."/>
            <person name="Kuhl H."/>
            <person name="Gislard M."/>
            <person name="Guendouz S."/>
            <person name="Journot L."/>
            <person name="Haffray P."/>
            <person name="Bestin A."/>
            <person name="Morvezen R."/>
            <person name="Feron R."/>
            <person name="Wen M."/>
            <person name="Jouanno E."/>
            <person name="Herpin A."/>
            <person name="Schartl M."/>
            <person name="Postlethwait J."/>
            <person name="Schaerlinger B."/>
            <person name="Chardard D."/>
            <person name="Lecocq T."/>
            <person name="Poncet C."/>
            <person name="Jaffrelo L."/>
            <person name="Lampietro C."/>
            <person name="Guiguen Y."/>
        </authorList>
    </citation>
    <scope>NUCLEOTIDE SEQUENCE [LARGE SCALE GENOMIC DNA]</scope>
    <source>
        <tissue evidence="35">Blood</tissue>
    </source>
</reference>
<gene>
    <name evidence="35" type="ORF">PFLUV_G00042910</name>
</gene>
<feature type="compositionally biased region" description="Low complexity" evidence="33">
    <location>
        <begin position="567"/>
        <end position="576"/>
    </location>
</feature>
<evidence type="ECO:0000256" key="10">
    <source>
        <dbReference type="ARBA" id="ARBA00022553"/>
    </source>
</evidence>
<feature type="domain" description="FHA" evidence="34">
    <location>
        <begin position="867"/>
        <end position="923"/>
    </location>
</feature>
<dbReference type="GO" id="GO:0032204">
    <property type="term" value="P:regulation of telomere maintenance"/>
    <property type="evidence" value="ECO:0007669"/>
    <property type="project" value="UniProtKB-ARBA"/>
</dbReference>
<keyword evidence="18" id="KW-0560">Oxidoreductase</keyword>
<dbReference type="InterPro" id="IPR050479">
    <property type="entry name" value="CYP11_CYP27_families"/>
</dbReference>
<evidence type="ECO:0000256" key="18">
    <source>
        <dbReference type="ARBA" id="ARBA00023002"/>
    </source>
</evidence>
<dbReference type="SMART" id="SM00240">
    <property type="entry name" value="FHA"/>
    <property type="match status" value="1"/>
</dbReference>
<evidence type="ECO:0000256" key="29">
    <source>
        <dbReference type="ARBA" id="ARBA00023328"/>
    </source>
</evidence>
<dbReference type="GO" id="GO:0045935">
    <property type="term" value="P:positive regulation of nucleobase-containing compound metabolic process"/>
    <property type="evidence" value="ECO:0007669"/>
    <property type="project" value="UniProtKB-ARBA"/>
</dbReference>
<evidence type="ECO:0000256" key="26">
    <source>
        <dbReference type="ARBA" id="ARBA00023212"/>
    </source>
</evidence>
<keyword evidence="9" id="KW-0963">Cytoplasm</keyword>
<dbReference type="GO" id="GO:0006310">
    <property type="term" value="P:DNA recombination"/>
    <property type="evidence" value="ECO:0007669"/>
    <property type="project" value="UniProtKB-KW"/>
</dbReference>
<keyword evidence="16" id="KW-0156">Chromatin regulator</keyword>
<dbReference type="Pfam" id="PF13325">
    <property type="entry name" value="MCRS_N"/>
    <property type="match status" value="1"/>
</dbReference>
<evidence type="ECO:0000256" key="21">
    <source>
        <dbReference type="ARBA" id="ARBA00023033"/>
    </source>
</evidence>
<evidence type="ECO:0000256" key="28">
    <source>
        <dbReference type="ARBA" id="ARBA00023242"/>
    </source>
</evidence>
<evidence type="ECO:0000256" key="9">
    <source>
        <dbReference type="ARBA" id="ARBA00022490"/>
    </source>
</evidence>
<sequence length="966" mass="109397">MITVRRMLQQALRVSVRNAFPLVKWMERWAEGASTKQQTLKTLGDMPGPSVASFAWDLFAKRGLSRLHELQLKGVQRYGPMWKASFGPILTVHVADPALIEQVLRQEGQHPMRSDLSSWKDYRKLRGHHYGLLTSEGEEWQSVRSLLGKHMLRPKAVEAYDKTLNGVVGDLVSKLRLRRRSQGLVNDIASEFYRFGLEGISSVLFESRIGCLDEVVPEETERFIQSINTMFVMTLLTMAMPKWLHQLFPKPWNIFCQCWDYMFDFAKGHIDQRLTAEAEKVACGEKVEGRYLTYFLSRTGLPMKTVYSNVTELLLAGVDTISSTMSWSLYELSRHPKVQALLRDEVLRVLEGRSVPEAADVARMPLLKATVKEVLRLYPVIPANARVITERDIQVGGYLIPKNTLITLCHFATSRDPAVFANPDEFQPHRWLNKDQTHHPYASVPFGVGKRSCIGRRIAELELYLALSRILVEFDVKPDPEGISVKPMTRTLLVPENQEKMQAGDPAVGAPMAVAGAQSRSEDEESLGVKDVKRTATQAFGSGVPKRRSSSRSIKRKKFDDELVESSLVKSSSRVKGPPVIEPVRCSGSEPSSSEKKKVTKSGNALTPPLTMLVNPAPITKRVKKSKQPLHITKDLGRWKPTDDLLLINAVLQTTDLTSVHLGVKFSCRFTLREIKERWYALLYDPVISKLAWQAMRQLHPEAIAAIQSKALFSQVEEALLAKIGSTSQPKVDMFQELLSKHPGVFHPSRTPKSLLVHWQLLKQYYLLDDQSVQPLPKGDQVLNFSDAEQMVDDVKLKESRDEVLEHELMISDRHQKREIRQLEQELPRWQVLVDSITGMSMPDFDNQTLAALRGRMVRYLMRSREITLGRATKDKPIDVDLSLEGPAWKISRKQGIIKLKNNGDFFIANEGRRPIYIDGRPVLSGNKWKLNNNSVVEIAGLRFVFLINLELISLIKAEAAKMTPQ</sequence>
<evidence type="ECO:0000256" key="25">
    <source>
        <dbReference type="ARBA" id="ARBA00023204"/>
    </source>
</evidence>
<dbReference type="GO" id="GO:0004497">
    <property type="term" value="F:monooxygenase activity"/>
    <property type="evidence" value="ECO:0007669"/>
    <property type="project" value="UniProtKB-KW"/>
</dbReference>
<name>A0A6A5FLN6_PERFL</name>
<evidence type="ECO:0000256" key="4">
    <source>
        <dbReference type="ARBA" id="ARBA00004607"/>
    </source>
</evidence>
<evidence type="ECO:0000256" key="8">
    <source>
        <dbReference type="ARBA" id="ARBA00022454"/>
    </source>
</evidence>
<keyword evidence="11 32" id="KW-0349">Heme</keyword>
<dbReference type="PROSITE" id="PS50006">
    <property type="entry name" value="FHA_DOMAIN"/>
    <property type="match status" value="1"/>
</dbReference>
<dbReference type="GO" id="GO:0000776">
    <property type="term" value="C:kinetochore"/>
    <property type="evidence" value="ECO:0007669"/>
    <property type="project" value="UniProtKB-KW"/>
</dbReference>
<evidence type="ECO:0000313" key="35">
    <source>
        <dbReference type="EMBL" id="KAF1391513.1"/>
    </source>
</evidence>
<evidence type="ECO:0000256" key="31">
    <source>
        <dbReference type="ARBA" id="ARBA00075730"/>
    </source>
</evidence>
<keyword evidence="10" id="KW-0597">Phosphoprotein</keyword>
<evidence type="ECO:0000256" key="3">
    <source>
        <dbReference type="ARBA" id="ARBA00004604"/>
    </source>
</evidence>
<dbReference type="GO" id="GO:0006281">
    <property type="term" value="P:DNA repair"/>
    <property type="evidence" value="ECO:0007669"/>
    <property type="project" value="UniProtKB-KW"/>
</dbReference>
<dbReference type="GO" id="GO:0010604">
    <property type="term" value="P:positive regulation of macromolecule metabolic process"/>
    <property type="evidence" value="ECO:0007669"/>
    <property type="project" value="UniProtKB-ARBA"/>
</dbReference>
<dbReference type="Pfam" id="PF00067">
    <property type="entry name" value="p450"/>
    <property type="match status" value="1"/>
</dbReference>
<keyword evidence="8" id="KW-0158">Chromosome</keyword>
<proteinExistence type="inferred from homology"/>
<feature type="region of interest" description="Disordered" evidence="33">
    <location>
        <begin position="567"/>
        <end position="607"/>
    </location>
</feature>
<keyword evidence="22" id="KW-0175">Coiled coil</keyword>
<evidence type="ECO:0000256" key="30">
    <source>
        <dbReference type="ARBA" id="ARBA00068815"/>
    </source>
</evidence>
<evidence type="ECO:0000256" key="6">
    <source>
        <dbReference type="ARBA" id="ARBA00004647"/>
    </source>
</evidence>
<keyword evidence="29" id="KW-0137">Centromere</keyword>
<evidence type="ECO:0000313" key="36">
    <source>
        <dbReference type="Proteomes" id="UP000465112"/>
    </source>
</evidence>
<comment type="subcellular location">
    <subcellularLocation>
        <location evidence="5">Chromosome</location>
        <location evidence="5">Centromere</location>
        <location evidence="5">Kinetochore</location>
    </subcellularLocation>
    <subcellularLocation>
        <location evidence="4">Cytoplasm</location>
        <location evidence="4">Cytoskeleton</location>
        <location evidence="4">Microtubule organizing center</location>
        <location evidence="4">Centrosome</location>
        <location evidence="4">Centriolar satellite</location>
    </subcellularLocation>
    <subcellularLocation>
        <location evidence="6">Cytoplasm</location>
        <location evidence="6">Cytoskeleton</location>
        <location evidence="6">Spindle pole</location>
    </subcellularLocation>
    <subcellularLocation>
        <location evidence="2">Lysosome</location>
    </subcellularLocation>
    <subcellularLocation>
        <location evidence="3">Nucleus</location>
        <location evidence="3">Nucleolus</location>
    </subcellularLocation>
</comment>
<evidence type="ECO:0000256" key="33">
    <source>
        <dbReference type="SAM" id="MobiDB-lite"/>
    </source>
</evidence>
<comment type="cofactor">
    <cofactor evidence="1 32">
        <name>heme</name>
        <dbReference type="ChEBI" id="CHEBI:30413"/>
    </cofactor>
</comment>
<comment type="caution">
    <text evidence="35">The sequence shown here is derived from an EMBL/GenBank/DDBJ whole genome shotgun (WGS) entry which is preliminary data.</text>
</comment>
<dbReference type="SUPFAM" id="SSF48264">
    <property type="entry name" value="Cytochrome P450"/>
    <property type="match status" value="1"/>
</dbReference>
<keyword evidence="21" id="KW-0503">Monooxygenase</keyword>
<dbReference type="InterPro" id="IPR017972">
    <property type="entry name" value="Cyt_P450_CS"/>
</dbReference>